<organism evidence="2 3">
    <name type="scientific">Periconia macrospinosa</name>
    <dbReference type="NCBI Taxonomy" id="97972"/>
    <lineage>
        <taxon>Eukaryota</taxon>
        <taxon>Fungi</taxon>
        <taxon>Dikarya</taxon>
        <taxon>Ascomycota</taxon>
        <taxon>Pezizomycotina</taxon>
        <taxon>Dothideomycetes</taxon>
        <taxon>Pleosporomycetidae</taxon>
        <taxon>Pleosporales</taxon>
        <taxon>Massarineae</taxon>
        <taxon>Periconiaceae</taxon>
        <taxon>Periconia</taxon>
    </lineage>
</organism>
<dbReference type="PANTHER" id="PTHR37542">
    <property type="entry name" value="HELO DOMAIN-CONTAINING PROTEIN-RELATED"/>
    <property type="match status" value="1"/>
</dbReference>
<dbReference type="STRING" id="97972.A0A2V1E4W5"/>
<dbReference type="PANTHER" id="PTHR37542:SF3">
    <property type="entry name" value="PRION-INHIBITION AND PROPAGATION HELO DOMAIN-CONTAINING PROTEIN"/>
    <property type="match status" value="1"/>
</dbReference>
<evidence type="ECO:0000313" key="2">
    <source>
        <dbReference type="EMBL" id="PVI05386.1"/>
    </source>
</evidence>
<protein>
    <recommendedName>
        <fullName evidence="1">Prion-inhibition and propagation HeLo domain-containing protein</fullName>
    </recommendedName>
</protein>
<dbReference type="Proteomes" id="UP000244855">
    <property type="component" value="Unassembled WGS sequence"/>
</dbReference>
<dbReference type="Gene3D" id="1.20.120.1020">
    <property type="entry name" value="Prion-inhibition and propagation, HeLo domain"/>
    <property type="match status" value="1"/>
</dbReference>
<keyword evidence="3" id="KW-1185">Reference proteome</keyword>
<accession>A0A2V1E4W5</accession>
<dbReference type="InterPro" id="IPR029498">
    <property type="entry name" value="HeLo_dom"/>
</dbReference>
<proteinExistence type="predicted"/>
<dbReference type="EMBL" id="KZ805314">
    <property type="protein sequence ID" value="PVI05386.1"/>
    <property type="molecule type" value="Genomic_DNA"/>
</dbReference>
<reference evidence="2 3" key="1">
    <citation type="journal article" date="2018" name="Sci. Rep.">
        <title>Comparative genomics provides insights into the lifestyle and reveals functional heterogeneity of dark septate endophytic fungi.</title>
        <authorList>
            <person name="Knapp D.G."/>
            <person name="Nemeth J.B."/>
            <person name="Barry K."/>
            <person name="Hainaut M."/>
            <person name="Henrissat B."/>
            <person name="Johnson J."/>
            <person name="Kuo A."/>
            <person name="Lim J.H.P."/>
            <person name="Lipzen A."/>
            <person name="Nolan M."/>
            <person name="Ohm R.A."/>
            <person name="Tamas L."/>
            <person name="Grigoriev I.V."/>
            <person name="Spatafora J.W."/>
            <person name="Nagy L.G."/>
            <person name="Kovacs G.M."/>
        </authorList>
    </citation>
    <scope>NUCLEOTIDE SEQUENCE [LARGE SCALE GENOMIC DNA]</scope>
    <source>
        <strain evidence="2 3">DSE2036</strain>
    </source>
</reference>
<dbReference type="InterPro" id="IPR038305">
    <property type="entry name" value="HeLo_sf"/>
</dbReference>
<feature type="domain" description="Prion-inhibition and propagation HeLo" evidence="1">
    <location>
        <begin position="6"/>
        <end position="188"/>
    </location>
</feature>
<evidence type="ECO:0000259" key="1">
    <source>
        <dbReference type="Pfam" id="PF14479"/>
    </source>
</evidence>
<evidence type="ECO:0000313" key="3">
    <source>
        <dbReference type="Proteomes" id="UP000244855"/>
    </source>
</evidence>
<dbReference type="Pfam" id="PF14479">
    <property type="entry name" value="HeLo"/>
    <property type="match status" value="1"/>
</dbReference>
<name>A0A2V1E4W5_9PLEO</name>
<sequence>MAEVFGIISGAFSVATVFSTCVDCFGYVQVAQDFSGDFQTCQLQLSCARLRLTRWGESIRIFDDPTFSLETPSAGSRMTNDVLFRILELFEGVMKISKRYSAVRGGRKRLADETENAGSRIENKMKDLALGRQKKPGILKRTSWALYDAQHMKSVITDITNLIENLEKIALHSRAAQFSILQRELMELEIQSFAQEHALPAIAQASKDVDPGLSGRAQEEVNHQGHQYSQITAEDTALALFGDSTSEFWDGGTTGANHIYRGITVKGSARVQCGNIYGGKGIFS</sequence>
<gene>
    <name evidence="2" type="ORF">DM02DRAFT_610705</name>
</gene>
<dbReference type="OrthoDB" id="20872at2759"/>
<dbReference type="AlphaFoldDB" id="A0A2V1E4W5"/>